<dbReference type="Proteomes" id="UP000284763">
    <property type="component" value="Unassembled WGS sequence"/>
</dbReference>
<comment type="caution">
    <text evidence="1">The sequence shown here is derived from an EMBL/GenBank/DDBJ whole genome shotgun (WGS) entry which is preliminary data.</text>
</comment>
<organism evidence="1 2">
    <name type="scientific">Methanosalsum natronophilum</name>
    <dbReference type="NCBI Taxonomy" id="768733"/>
    <lineage>
        <taxon>Archaea</taxon>
        <taxon>Methanobacteriati</taxon>
        <taxon>Methanobacteriota</taxon>
        <taxon>Stenosarchaea group</taxon>
        <taxon>Methanomicrobia</taxon>
        <taxon>Methanosarcinales</taxon>
        <taxon>Methanosarcinaceae</taxon>
        <taxon>Methanosalsum</taxon>
    </lineage>
</organism>
<dbReference type="EMBL" id="QZAB01000129">
    <property type="protein sequence ID" value="RQD90119.1"/>
    <property type="molecule type" value="Genomic_DNA"/>
</dbReference>
<name>A0A3R7XJ07_9EURY</name>
<reference evidence="1 2" key="1">
    <citation type="submission" date="2018-08" db="EMBL/GenBank/DDBJ databases">
        <title>The metabolism and importance of syntrophic acetate oxidation coupled to methane or sulfide production in haloalkaline environments.</title>
        <authorList>
            <person name="Timmers P.H.A."/>
            <person name="Vavourakis C.D."/>
            <person name="Sorokin D.Y."/>
            <person name="Sinninghe Damste J.S."/>
            <person name="Muyzer G."/>
            <person name="Stams A.J.M."/>
            <person name="Plugge C.M."/>
        </authorList>
    </citation>
    <scope>NUCLEOTIDE SEQUENCE [LARGE SCALE GENOMIC DNA]</scope>
    <source>
        <strain evidence="1">MSAO_Arc3</strain>
    </source>
</reference>
<accession>A0A3R7XJ07</accession>
<dbReference type="SUPFAM" id="SSF50249">
    <property type="entry name" value="Nucleic acid-binding proteins"/>
    <property type="match status" value="3"/>
</dbReference>
<feature type="non-terminal residue" evidence="1">
    <location>
        <position position="432"/>
    </location>
</feature>
<evidence type="ECO:0008006" key="3">
    <source>
        <dbReference type="Google" id="ProtNLM"/>
    </source>
</evidence>
<protein>
    <recommendedName>
        <fullName evidence="3">DUF2240 family protein</fullName>
    </recommendedName>
</protein>
<sequence>MEKVKSGELKKHIEEIKEKIELNDCDIKRELEDLIKYRVPLEEAKKTVLRKNSFAGSRTKNIDEIEPNMKGINIVGRIIKTQKKEIKVNNKPLIIDVGVLGDETGFCQFTCWYKTSLVEDDYVHFKNVFTNKWDNRINVNVGKKSFIRKKSNNQFPTKQKLMNVKKKSIAEIIPDDFFATSKGIILQLFHRKFIDENGTESTYAEGFIGDNTAKLPFKSKIFNFDIGDLVYFSSAFIELDDDLPYLIFDKNTKISKIDQEKDEKLKKLRYDMVNKTHEIAQLSDLVHRIYFYDVLIEGTILYIKPESGFIRKCFECNKQLEANKCNIHGVVENYTDIYVKAVLDDGTGAINIVLDLKHLEIISDKVVTDLKVELNNDCSKDEIIRILTSNLVGINLLVNGNFVNNSYEKFLIVEGVSVPQDQTDYKLNYLYS</sequence>
<proteinExistence type="predicted"/>
<evidence type="ECO:0000313" key="1">
    <source>
        <dbReference type="EMBL" id="RQD90119.1"/>
    </source>
</evidence>
<evidence type="ECO:0000313" key="2">
    <source>
        <dbReference type="Proteomes" id="UP000284763"/>
    </source>
</evidence>
<gene>
    <name evidence="1" type="ORF">D5R95_01935</name>
</gene>
<dbReference type="InterPro" id="IPR012340">
    <property type="entry name" value="NA-bd_OB-fold"/>
</dbReference>
<dbReference type="Gene3D" id="2.40.50.140">
    <property type="entry name" value="Nucleic acid-binding proteins"/>
    <property type="match status" value="1"/>
</dbReference>
<dbReference type="AlphaFoldDB" id="A0A3R7XJ07"/>